<evidence type="ECO:0000313" key="2">
    <source>
        <dbReference type="EMBL" id="PHK98111.1"/>
    </source>
</evidence>
<gene>
    <name evidence="2" type="ORF">CGL56_13050</name>
</gene>
<proteinExistence type="predicted"/>
<accession>A0A2G0CDP9</accession>
<dbReference type="AlphaFoldDB" id="A0A2G0CDP9"/>
<dbReference type="OrthoDB" id="977141at2"/>
<protein>
    <recommendedName>
        <fullName evidence="1">Outer membrane protein beta-barrel domain-containing protein</fullName>
    </recommendedName>
</protein>
<dbReference type="EMBL" id="PDLO01000005">
    <property type="protein sequence ID" value="PHK98111.1"/>
    <property type="molecule type" value="Genomic_DNA"/>
</dbReference>
<name>A0A2G0CDP9_9BACT</name>
<reference evidence="2 3" key="1">
    <citation type="submission" date="2017-10" db="EMBL/GenBank/DDBJ databases">
        <title>The draft genome sequence of Lewinella marina KCTC 32374.</title>
        <authorList>
            <person name="Wang K."/>
        </authorList>
    </citation>
    <scope>NUCLEOTIDE SEQUENCE [LARGE SCALE GENOMIC DNA]</scope>
    <source>
        <strain evidence="2 3">MKG-38</strain>
    </source>
</reference>
<dbReference type="InterPro" id="IPR025665">
    <property type="entry name" value="Beta-barrel_OMP_2"/>
</dbReference>
<organism evidence="2 3">
    <name type="scientific">Neolewinella marina</name>
    <dbReference type="NCBI Taxonomy" id="438751"/>
    <lineage>
        <taxon>Bacteria</taxon>
        <taxon>Pseudomonadati</taxon>
        <taxon>Bacteroidota</taxon>
        <taxon>Saprospiria</taxon>
        <taxon>Saprospirales</taxon>
        <taxon>Lewinellaceae</taxon>
        <taxon>Neolewinella</taxon>
    </lineage>
</organism>
<comment type="caution">
    <text evidence="2">The sequence shown here is derived from an EMBL/GenBank/DDBJ whole genome shotgun (WGS) entry which is preliminary data.</text>
</comment>
<evidence type="ECO:0000313" key="3">
    <source>
        <dbReference type="Proteomes" id="UP000226437"/>
    </source>
</evidence>
<feature type="domain" description="Outer membrane protein beta-barrel" evidence="1">
    <location>
        <begin position="34"/>
        <end position="206"/>
    </location>
</feature>
<dbReference type="Proteomes" id="UP000226437">
    <property type="component" value="Unassembled WGS sequence"/>
</dbReference>
<evidence type="ECO:0000259" key="1">
    <source>
        <dbReference type="Pfam" id="PF13568"/>
    </source>
</evidence>
<keyword evidence="3" id="KW-1185">Reference proteome</keyword>
<dbReference type="Pfam" id="PF13568">
    <property type="entry name" value="OMP_b-brl_2"/>
    <property type="match status" value="1"/>
</dbReference>
<sequence>MPLCRFTLWPPRTLPMLHLLRILPLLFLSQLALAQLDSVDYRRFQLGVVAGQAYQEVDFTPNASVTTYPGQRAGVALRYFDRQLVGFQAELAYDRAGWREDLGTAGAYERQTDYAELLILTQFSVGRGVVQPLFQIGPYLSAPLAERESLPPGYDPATQPANTYYGRELPFRINYGLVAGLGLNLEIGPLTLQVDGRYRQGFSNLIKPGESQASTSIRRGYGGQAALFYAL</sequence>